<reference evidence="1 2" key="1">
    <citation type="submission" date="2020-08" db="EMBL/GenBank/DDBJ databases">
        <title>Genomic Encyclopedia of Type Strains, Phase IV (KMG-IV): sequencing the most valuable type-strain genomes for metagenomic binning, comparative biology and taxonomic classification.</title>
        <authorList>
            <person name="Goeker M."/>
        </authorList>
    </citation>
    <scope>NUCLEOTIDE SEQUENCE [LARGE SCALE GENOMIC DNA]</scope>
    <source>
        <strain evidence="1 2">DSM 24194</strain>
    </source>
</reference>
<evidence type="ECO:0000313" key="1">
    <source>
        <dbReference type="EMBL" id="MBB3763162.1"/>
    </source>
</evidence>
<accession>A0A839Z0F5</accession>
<protein>
    <recommendedName>
        <fullName evidence="3">Phosphate transport system regulatory protein PhoU</fullName>
    </recommendedName>
</protein>
<proteinExistence type="predicted"/>
<gene>
    <name evidence="1" type="ORF">FHS50_000185</name>
</gene>
<organism evidence="1 2">
    <name type="scientific">Sphingomicrobium lutaoense</name>
    <dbReference type="NCBI Taxonomy" id="515949"/>
    <lineage>
        <taxon>Bacteria</taxon>
        <taxon>Pseudomonadati</taxon>
        <taxon>Pseudomonadota</taxon>
        <taxon>Alphaproteobacteria</taxon>
        <taxon>Sphingomonadales</taxon>
        <taxon>Sphingomonadaceae</taxon>
        <taxon>Sphingomicrobium</taxon>
    </lineage>
</organism>
<dbReference type="AlphaFoldDB" id="A0A839Z0F5"/>
<keyword evidence="2" id="KW-1185">Reference proteome</keyword>
<dbReference type="Proteomes" id="UP000578569">
    <property type="component" value="Unassembled WGS sequence"/>
</dbReference>
<dbReference type="EMBL" id="JACICF010000001">
    <property type="protein sequence ID" value="MBB3763162.1"/>
    <property type="molecule type" value="Genomic_DNA"/>
</dbReference>
<evidence type="ECO:0000313" key="2">
    <source>
        <dbReference type="Proteomes" id="UP000578569"/>
    </source>
</evidence>
<name>A0A839Z0F5_9SPHN</name>
<dbReference type="RefSeq" id="WP_183932481.1">
    <property type="nucleotide sequence ID" value="NZ_JACICF010000001.1"/>
</dbReference>
<sequence>MTPLDDRLAHELDEARRLLDEMGDQLATDVILVANHGVALQTVDIVGQIMGHIANVVRASDREAALDDIGMHDLKTKLKSATCGQAA</sequence>
<comment type="caution">
    <text evidence="1">The sequence shown here is derived from an EMBL/GenBank/DDBJ whole genome shotgun (WGS) entry which is preliminary data.</text>
</comment>
<evidence type="ECO:0008006" key="3">
    <source>
        <dbReference type="Google" id="ProtNLM"/>
    </source>
</evidence>